<keyword evidence="1" id="KW-1133">Transmembrane helix</keyword>
<organism evidence="2 3">
    <name type="scientific">Natronococcus pandeyae</name>
    <dbReference type="NCBI Taxonomy" id="2055836"/>
    <lineage>
        <taxon>Archaea</taxon>
        <taxon>Methanobacteriati</taxon>
        <taxon>Methanobacteriota</taxon>
        <taxon>Stenosarchaea group</taxon>
        <taxon>Halobacteria</taxon>
        <taxon>Halobacteriales</taxon>
        <taxon>Natrialbaceae</taxon>
        <taxon>Natronococcus</taxon>
    </lineage>
</organism>
<sequence>MPSVLSTAHRSNRLLLAVSFALFAGAGAATAAGDTLGLTAGATALAVGGVYCTAHYADRISRKELAQLALGLWIGFLAISGLHLAGLGTVASVVPGSTTVLVHSLMAVTWASLLSSCSATVFLGFREYARTGTELSDEQVLEGETTSDYSTR</sequence>
<protein>
    <submittedName>
        <fullName evidence="2">Uncharacterized protein</fullName>
    </submittedName>
</protein>
<dbReference type="OrthoDB" id="206100at2157"/>
<keyword evidence="3" id="KW-1185">Reference proteome</keyword>
<reference evidence="2" key="1">
    <citation type="submission" date="2017-11" db="EMBL/GenBank/DDBJ databases">
        <authorList>
            <person name="Kajale S.C."/>
            <person name="Sharma A."/>
        </authorList>
    </citation>
    <scope>NUCLEOTIDE SEQUENCE</scope>
    <source>
        <strain evidence="2">LS1_42</strain>
    </source>
</reference>
<comment type="caution">
    <text evidence="2">The sequence shown here is derived from an EMBL/GenBank/DDBJ whole genome shotgun (WGS) entry which is preliminary data.</text>
</comment>
<feature type="transmembrane region" description="Helical" evidence="1">
    <location>
        <begin position="38"/>
        <end position="57"/>
    </location>
</feature>
<dbReference type="EMBL" id="PHNJ01000008">
    <property type="protein sequence ID" value="TYL37650.1"/>
    <property type="molecule type" value="Genomic_DNA"/>
</dbReference>
<dbReference type="AlphaFoldDB" id="A0A8J8Q5L0"/>
<keyword evidence="1" id="KW-0812">Transmembrane</keyword>
<gene>
    <name evidence="2" type="ORF">CV102_15015</name>
</gene>
<evidence type="ECO:0000313" key="2">
    <source>
        <dbReference type="EMBL" id="TYL37650.1"/>
    </source>
</evidence>
<keyword evidence="1" id="KW-0472">Membrane</keyword>
<dbReference type="RefSeq" id="WP_148858813.1">
    <property type="nucleotide sequence ID" value="NZ_PHNJ01000008.1"/>
</dbReference>
<proteinExistence type="predicted"/>
<dbReference type="Proteomes" id="UP000766904">
    <property type="component" value="Unassembled WGS sequence"/>
</dbReference>
<accession>A0A8J8Q5L0</accession>
<feature type="transmembrane region" description="Helical" evidence="1">
    <location>
        <begin position="100"/>
        <end position="125"/>
    </location>
</feature>
<evidence type="ECO:0000256" key="1">
    <source>
        <dbReference type="SAM" id="Phobius"/>
    </source>
</evidence>
<name>A0A8J8Q5L0_9EURY</name>
<evidence type="ECO:0000313" key="3">
    <source>
        <dbReference type="Proteomes" id="UP000766904"/>
    </source>
</evidence>
<feature type="transmembrane region" description="Helical" evidence="1">
    <location>
        <begin position="69"/>
        <end position="94"/>
    </location>
</feature>